<evidence type="ECO:0000256" key="1">
    <source>
        <dbReference type="ARBA" id="ARBA00004561"/>
    </source>
</evidence>
<dbReference type="InterPro" id="IPR050263">
    <property type="entry name" value="Bact_Fimbrial_Adh_Pro"/>
</dbReference>
<dbReference type="Pfam" id="PF00419">
    <property type="entry name" value="Fimbrial"/>
    <property type="match status" value="1"/>
</dbReference>
<dbReference type="GO" id="GO:0043709">
    <property type="term" value="P:cell adhesion involved in single-species biofilm formation"/>
    <property type="evidence" value="ECO:0007669"/>
    <property type="project" value="TreeGrafter"/>
</dbReference>
<dbReference type="GeneID" id="98400957"/>
<accession>A0A643FWG6</accession>
<dbReference type="PANTHER" id="PTHR33420:SF14">
    <property type="entry name" value="TYPE 1 FIMBRIN D-MANNOSE SPECIFIC ADHESIN"/>
    <property type="match status" value="1"/>
</dbReference>
<comment type="similarity">
    <text evidence="2">Belongs to the fimbrial protein family.</text>
</comment>
<evidence type="ECO:0000256" key="2">
    <source>
        <dbReference type="ARBA" id="ARBA00006671"/>
    </source>
</evidence>
<evidence type="ECO:0000313" key="5">
    <source>
        <dbReference type="EMBL" id="QOT78054.1"/>
    </source>
</evidence>
<dbReference type="InterPro" id="IPR000259">
    <property type="entry name" value="Adhesion_dom_fimbrial"/>
</dbReference>
<feature type="domain" description="Fimbrial-type adhesion" evidence="4">
    <location>
        <begin position="218"/>
        <end position="368"/>
    </location>
</feature>
<reference evidence="5 6" key="1">
    <citation type="submission" date="2020-10" db="EMBL/GenBank/DDBJ databases">
        <title>Complete genome sequence of Cupriavidus basilensis CCUG 49340T.</title>
        <authorList>
            <person name="Salva-Serra F."/>
            <person name="Donoso R.A."/>
            <person name="Cho K.H."/>
            <person name="Yoo J.A."/>
            <person name="Lee K."/>
            <person name="Yoon S.-H."/>
            <person name="Perez-Pantoja D."/>
            <person name="Moore E.R.B."/>
        </authorList>
    </citation>
    <scope>NUCLEOTIDE SEQUENCE [LARGE SCALE GENOMIC DNA]</scope>
    <source>
        <strain evidence="6">CCUG 49340</strain>
    </source>
</reference>
<protein>
    <submittedName>
        <fullName evidence="5">Fimbrial protein</fullName>
    </submittedName>
</protein>
<dbReference type="EMBL" id="CP062803">
    <property type="protein sequence ID" value="QOT78054.1"/>
    <property type="molecule type" value="Genomic_DNA"/>
</dbReference>
<evidence type="ECO:0000259" key="4">
    <source>
        <dbReference type="Pfam" id="PF00419"/>
    </source>
</evidence>
<dbReference type="GO" id="GO:0009289">
    <property type="term" value="C:pilus"/>
    <property type="evidence" value="ECO:0007669"/>
    <property type="project" value="UniProtKB-SubCell"/>
</dbReference>
<dbReference type="InterPro" id="IPR036937">
    <property type="entry name" value="Adhesion_dom_fimbrial_sf"/>
</dbReference>
<sequence length="368" mass="38675">MKTLTSYIKKHINSRINKSISRRYFMACLGTLTLGATFLPNSAHGCHQNVYEGLTVRLPASLSDSADNILPGNRLPSTASSSVWVFDLNYTSECEENYIRSITLEPYGKVVSGVTYTDGGQTYPVYETEVPGIGYAFGWSLSPNGPWNPAKPGKTEIFSGSSSWQAVQHRVTLVVTGRLATGRYTISKRAVSAMTARFGNGTSTPTRYGFFAGAGTLNVTTRGCKVTSGATNAVALPSLVLNSLKSVGAVSNASASFSITVNCDPNVGLHATLTDASNPANTSNTLTLSGNSTATGVGIQMFRPGETTALGLGPDSSAKGNTNQWYVGSTSASGGTLNVPIVAKYVKTLPVIKPGSVSARSTITFSYQ</sequence>
<keyword evidence="3" id="KW-0281">Fimbrium</keyword>
<dbReference type="PANTHER" id="PTHR33420">
    <property type="entry name" value="FIMBRIAL SUBUNIT ELFA-RELATED"/>
    <property type="match status" value="1"/>
</dbReference>
<evidence type="ECO:0000256" key="3">
    <source>
        <dbReference type="ARBA" id="ARBA00023263"/>
    </source>
</evidence>
<dbReference type="Gene3D" id="2.60.40.3310">
    <property type="match status" value="1"/>
</dbReference>
<proteinExistence type="inferred from homology"/>
<dbReference type="AlphaFoldDB" id="A0A643FWG6"/>
<organism evidence="5 6">
    <name type="scientific">Cupriavidus basilensis</name>
    <dbReference type="NCBI Taxonomy" id="68895"/>
    <lineage>
        <taxon>Bacteria</taxon>
        <taxon>Pseudomonadati</taxon>
        <taxon>Pseudomonadota</taxon>
        <taxon>Betaproteobacteria</taxon>
        <taxon>Burkholderiales</taxon>
        <taxon>Burkholderiaceae</taxon>
        <taxon>Cupriavidus</taxon>
    </lineage>
</organism>
<dbReference type="SUPFAM" id="SSF49401">
    <property type="entry name" value="Bacterial adhesins"/>
    <property type="match status" value="1"/>
</dbReference>
<evidence type="ECO:0000313" key="6">
    <source>
        <dbReference type="Proteomes" id="UP000397656"/>
    </source>
</evidence>
<dbReference type="Gene3D" id="2.60.40.1090">
    <property type="entry name" value="Fimbrial-type adhesion domain"/>
    <property type="match status" value="1"/>
</dbReference>
<comment type="subcellular location">
    <subcellularLocation>
        <location evidence="1">Fimbrium</location>
    </subcellularLocation>
</comment>
<dbReference type="InterPro" id="IPR008966">
    <property type="entry name" value="Adhesion_dom_sf"/>
</dbReference>
<dbReference type="Proteomes" id="UP000397656">
    <property type="component" value="Chromosome 1"/>
</dbReference>
<gene>
    <name evidence="5" type="ORF">F7R26_008580</name>
</gene>
<name>A0A643FWG6_9BURK</name>
<dbReference type="RefSeq" id="WP_150985892.1">
    <property type="nucleotide sequence ID" value="NZ_CP062803.1"/>
</dbReference>